<dbReference type="Gene3D" id="3.40.395.10">
    <property type="entry name" value="Adenoviral Proteinase, Chain A"/>
    <property type="match status" value="1"/>
</dbReference>
<reference evidence="2" key="2">
    <citation type="submission" date="2020-05" db="EMBL/GenBank/DDBJ databases">
        <authorList>
            <person name="Kim H.-S."/>
            <person name="Proctor R.H."/>
            <person name="Brown D.W."/>
        </authorList>
    </citation>
    <scope>NUCLEOTIDE SEQUENCE</scope>
    <source>
        <strain evidence="2">NRRL 20472</strain>
    </source>
</reference>
<dbReference type="SUPFAM" id="SSF54001">
    <property type="entry name" value="Cysteine proteinases"/>
    <property type="match status" value="1"/>
</dbReference>
<gene>
    <name evidence="2" type="ORF">FSARC_13842</name>
</gene>
<proteinExistence type="predicted"/>
<evidence type="ECO:0000256" key="1">
    <source>
        <dbReference type="SAM" id="MobiDB-lite"/>
    </source>
</evidence>
<evidence type="ECO:0008006" key="4">
    <source>
        <dbReference type="Google" id="ProtNLM"/>
    </source>
</evidence>
<organism evidence="2 3">
    <name type="scientific">Fusarium sarcochroum</name>
    <dbReference type="NCBI Taxonomy" id="1208366"/>
    <lineage>
        <taxon>Eukaryota</taxon>
        <taxon>Fungi</taxon>
        <taxon>Dikarya</taxon>
        <taxon>Ascomycota</taxon>
        <taxon>Pezizomycotina</taxon>
        <taxon>Sordariomycetes</taxon>
        <taxon>Hypocreomycetidae</taxon>
        <taxon>Hypocreales</taxon>
        <taxon>Nectriaceae</taxon>
        <taxon>Fusarium</taxon>
        <taxon>Fusarium lateritium species complex</taxon>
    </lineage>
</organism>
<reference evidence="2" key="1">
    <citation type="journal article" date="2020" name="BMC Genomics">
        <title>Correction to: Identification and distribution of gene clusters required for synthesis of sphingolipid metabolism inhibitors in diverse species of the filamentous fungus Fusarium.</title>
        <authorList>
            <person name="Kim H.S."/>
            <person name="Lohmar J.M."/>
            <person name="Busman M."/>
            <person name="Brown D.W."/>
            <person name="Naumann T.A."/>
            <person name="Divon H.H."/>
            <person name="Lysoe E."/>
            <person name="Uhlig S."/>
            <person name="Proctor R.H."/>
        </authorList>
    </citation>
    <scope>NUCLEOTIDE SEQUENCE</scope>
    <source>
        <strain evidence="2">NRRL 20472</strain>
    </source>
</reference>
<dbReference type="OrthoDB" id="5084510at2759"/>
<sequence>MSRKNNRSTGGPTPLDKVNHIDIARPEEGTCTSDLSVSEEESASQSLLRLLRLPLTLEYILKNQLEGEKLSQEMRTAVSQRTVTEQQRLRSFAQSLHRTCDDVLGRASFLDNDKTDTSCEPANQQRDLDDTNDTEEHENNNVSKQADIQHDDSSDPRSPCSRVTHAKEGRGESSDAFCTASFRPSTPVRSGKDSAKVSSKSAARPLPMASSPEVEPSIEPMTPERTPPRASSASLAFPTPKDTSNSGCLYLLGQDIDDFIGDSYRDVQLFHLLENDLGTYKAILDSLTKQAEHMNREERDKVLWSDGSQWASLLGAGNKFRRQGTLCYALTAVAFARWHASQVQLVNNPTTPQEAAQEVSERILRSRLGPRDENSRKDWERGRKSLNTHLTRGRKWSRLVEELGSGILFKNAWKLAKSSQQELDILCRDLPKDKTKTTVLRLLADQMVILLQTGKTNPGVFREHLETDGPSSLRISSPHKHGRRNDGIYTRVLGRIVSDRVHIRGTDFEFDIGSLRSITGDEWLNDQVILACLHLCDKHSFIRVGFCIPVHRQTKSGIVPRPFEMAKKQLESWHKSNEELVGLFPLLLHNNHFSLLEINEREKCAFHYDSQWRSRHDDIKKAFEKEFPNFQFIDKVGGLDVGREDPGSEDCTMIDLTVDE</sequence>
<protein>
    <recommendedName>
        <fullName evidence="4">Ubiquitin-like protease family profile domain-containing protein</fullName>
    </recommendedName>
</protein>
<evidence type="ECO:0000313" key="2">
    <source>
        <dbReference type="EMBL" id="KAF4948049.1"/>
    </source>
</evidence>
<accession>A0A8H4WSA9</accession>
<name>A0A8H4WSA9_9HYPO</name>
<keyword evidence="3" id="KW-1185">Reference proteome</keyword>
<evidence type="ECO:0000313" key="3">
    <source>
        <dbReference type="Proteomes" id="UP000622797"/>
    </source>
</evidence>
<dbReference type="Proteomes" id="UP000622797">
    <property type="component" value="Unassembled WGS sequence"/>
</dbReference>
<feature type="region of interest" description="Disordered" evidence="1">
    <location>
        <begin position="1"/>
        <end position="23"/>
    </location>
</feature>
<dbReference type="AlphaFoldDB" id="A0A8H4WSA9"/>
<dbReference type="EMBL" id="JABEXW010001071">
    <property type="protein sequence ID" value="KAF4948049.1"/>
    <property type="molecule type" value="Genomic_DNA"/>
</dbReference>
<comment type="caution">
    <text evidence="2">The sequence shown here is derived from an EMBL/GenBank/DDBJ whole genome shotgun (WGS) entry which is preliminary data.</text>
</comment>
<feature type="region of interest" description="Disordered" evidence="1">
    <location>
        <begin position="110"/>
        <end position="241"/>
    </location>
</feature>
<dbReference type="InterPro" id="IPR038765">
    <property type="entry name" value="Papain-like_cys_pep_sf"/>
</dbReference>